<dbReference type="RefSeq" id="WP_269920864.1">
    <property type="nucleotide sequence ID" value="NZ_JAMKBI010000002.1"/>
</dbReference>
<dbReference type="AlphaFoldDB" id="A0A9X3L6I4"/>
<accession>A0A9X3L6I4</accession>
<organism evidence="2 3">
    <name type="scientific">Psychrobacillus psychrodurans</name>
    <dbReference type="NCBI Taxonomy" id="126157"/>
    <lineage>
        <taxon>Bacteria</taxon>
        <taxon>Bacillati</taxon>
        <taxon>Bacillota</taxon>
        <taxon>Bacilli</taxon>
        <taxon>Bacillales</taxon>
        <taxon>Bacillaceae</taxon>
        <taxon>Psychrobacillus</taxon>
    </lineage>
</organism>
<proteinExistence type="predicted"/>
<evidence type="ECO:0000313" key="3">
    <source>
        <dbReference type="Proteomes" id="UP001152172"/>
    </source>
</evidence>
<reference evidence="2" key="1">
    <citation type="submission" date="2022-05" db="EMBL/GenBank/DDBJ databases">
        <authorList>
            <person name="Colautti A."/>
            <person name="Iacumin L."/>
        </authorList>
    </citation>
    <scope>NUCLEOTIDE SEQUENCE</scope>
    <source>
        <strain evidence="2">DSM 30747</strain>
    </source>
</reference>
<comment type="caution">
    <text evidence="2">The sequence shown here is derived from an EMBL/GenBank/DDBJ whole genome shotgun (WGS) entry which is preliminary data.</text>
</comment>
<keyword evidence="1" id="KW-0472">Membrane</keyword>
<name>A0A9X3L6I4_9BACI</name>
<keyword evidence="3" id="KW-1185">Reference proteome</keyword>
<keyword evidence="1" id="KW-0812">Transmembrane</keyword>
<dbReference type="EMBL" id="JAMKBI010000002">
    <property type="protein sequence ID" value="MCZ8532241.1"/>
    <property type="molecule type" value="Genomic_DNA"/>
</dbReference>
<feature type="transmembrane region" description="Helical" evidence="1">
    <location>
        <begin position="66"/>
        <end position="87"/>
    </location>
</feature>
<sequence length="179" mass="18208">MVLVLQEFTTPANTTVIADTAAPPGTLPTPAVLTPPAMVSPLIDGSNAYIWSPNTESNQTVTFQSIFDIGALPLLTLALPLSAYYAFAANETVSVTASLEVVNLLGIVIATIPLFAGANSGSSQDVAITSGDTLVAVGLLGNTGRIVVNATVTSPVAAGYSPNPGRYLGQLTVHSILAV</sequence>
<protein>
    <submittedName>
        <fullName evidence="2">Uncharacterized protein</fullName>
    </submittedName>
</protein>
<evidence type="ECO:0000313" key="2">
    <source>
        <dbReference type="EMBL" id="MCZ8532241.1"/>
    </source>
</evidence>
<keyword evidence="1" id="KW-1133">Transmembrane helix</keyword>
<gene>
    <name evidence="2" type="ORF">M9R61_02620</name>
</gene>
<evidence type="ECO:0000256" key="1">
    <source>
        <dbReference type="SAM" id="Phobius"/>
    </source>
</evidence>
<feature type="transmembrane region" description="Helical" evidence="1">
    <location>
        <begin position="93"/>
        <end position="116"/>
    </location>
</feature>
<dbReference type="Proteomes" id="UP001152172">
    <property type="component" value="Unassembled WGS sequence"/>
</dbReference>